<evidence type="ECO:0000256" key="2">
    <source>
        <dbReference type="SAM" id="SignalP"/>
    </source>
</evidence>
<dbReference type="InterPro" id="IPR032636">
    <property type="entry name" value="Pilus_assem_E-set-like_dom"/>
</dbReference>
<name>A0ABD7G451_AERHY</name>
<sequence length="825" mass="89601">MPKSETMVRDMLKKTCLLPLSLLMVVSASANSAAPLKIANVIIPASFAQALAEGLAVPVRLQYTDEENRLDTLTDNPIGNATLLLQDGKLHLLHIDFGAGQQQGLLNDQLTAMLASEEKRTFSAEGSLQIDANASMQLDLVAMLLTIRVSRDAFGQARQPDNRVTLTPTVDTLTGVHRYNLGYSFNSNPQNGHSDSNFLQLDSTVGMGAHHMALDASLYNLGEPEQSGDIYRAMYERDLDDRRIAAGMVSTWDLQTLGVVTGLSTGRIYGASYGNQAQSRKQKADASTTPVQVFMPANGEVRVYREDRLISLQNLTIGNQNIDTSAFPSGVYNVTVEVYVDGRLTSTTTQRVTKLGGSLGFTQEWGWQWWGGLMEGAQNNGDSPLLGVSLARSLDTLELATTTYAFKDAAVGEARANWQATDRVSAQLQTMLASDQSWRFASSLALQAHDNASLWLSQEKLETGSALTVSNAELYSAGITLNLGGWVSGLGQLTFNTLHDRQMNSDRSYADYYQHLYAGKYGNLSLRASLQSDSGTLNGFNNKSITLDYSIPFDNLFSFGMSSNEQGQTTANVNYQKRMDGVINLASFNASRMMHGSDEHNMALSGTLGFENRVIGGTMTLGRGHGGDMNGNLIARGALVTTEDALVASSRSSSGSGLIINTGIDRQGQMLAKVNGQDYPLHGEQTFLALPPYGEYEIELLNSKRGKDSYDINTGKQRYTLFPGNVATLDASSTIKEMVTVFGILRAEDGSLLANARIDNHIGTTVTNEEGEFSLDVDKANPMLTFRQGNDFCEAELDLEQHSGAAWVGIITCQGLPTYAMVREY</sequence>
<accession>A0ABD7G451</accession>
<feature type="domain" description="Pilus assembly protein C-terminal" evidence="3">
    <location>
        <begin position="721"/>
        <end position="814"/>
    </location>
</feature>
<keyword evidence="1 2" id="KW-0732">Signal</keyword>
<dbReference type="AlphaFoldDB" id="A0ABD7G451"/>
<evidence type="ECO:0000313" key="6">
    <source>
        <dbReference type="Proteomes" id="UP000253075"/>
    </source>
</evidence>
<organism evidence="5 6">
    <name type="scientific">Aeromonas hydrophila</name>
    <dbReference type="NCBI Taxonomy" id="644"/>
    <lineage>
        <taxon>Bacteria</taxon>
        <taxon>Pseudomonadati</taxon>
        <taxon>Pseudomonadota</taxon>
        <taxon>Gammaproteobacteria</taxon>
        <taxon>Aeromonadales</taxon>
        <taxon>Aeromonadaceae</taxon>
        <taxon>Aeromonas</taxon>
    </lineage>
</organism>
<gene>
    <name evidence="5" type="ORF">C6C11_17590</name>
</gene>
<dbReference type="EMBL" id="PUTQ01000028">
    <property type="protein sequence ID" value="RCF46339.1"/>
    <property type="molecule type" value="Genomic_DNA"/>
</dbReference>
<protein>
    <recommendedName>
        <fullName evidence="7">Fimbrial biogenesis outer membrane usher protein</fullName>
    </recommendedName>
</protein>
<feature type="domain" description="Pilus assembly protein E-set like" evidence="4">
    <location>
        <begin position="287"/>
        <end position="354"/>
    </location>
</feature>
<evidence type="ECO:0000259" key="4">
    <source>
        <dbReference type="Pfam" id="PF16967"/>
    </source>
</evidence>
<evidence type="ECO:0008006" key="7">
    <source>
        <dbReference type="Google" id="ProtNLM"/>
    </source>
</evidence>
<evidence type="ECO:0000313" key="5">
    <source>
        <dbReference type="EMBL" id="RCF46339.1"/>
    </source>
</evidence>
<reference evidence="6" key="2">
    <citation type="submission" date="2018-02" db="EMBL/GenBank/DDBJ databases">
        <title>Phenotypic characterization and whole genome analysis of multidrug-resistant, extended-spectrum beta-lactamase-producing bacteria isolated from dogs in Germany.</title>
        <authorList>
            <person name="Williamson C."/>
        </authorList>
    </citation>
    <scope>NUCLEOTIDE SEQUENCE [LARGE SCALE GENOMIC DNA]</scope>
    <source>
        <strain evidence="6">AFG_SD03_1510_Ahy_093</strain>
    </source>
</reference>
<proteinExistence type="predicted"/>
<dbReference type="Pfam" id="PF16967">
    <property type="entry name" value="TcfC"/>
    <property type="match status" value="1"/>
</dbReference>
<dbReference type="InterPro" id="IPR031917">
    <property type="entry name" value="Pilus_assem_C"/>
</dbReference>
<dbReference type="Proteomes" id="UP000253075">
    <property type="component" value="Unassembled WGS sequence"/>
</dbReference>
<evidence type="ECO:0000259" key="3">
    <source>
        <dbReference type="Pfam" id="PF15976"/>
    </source>
</evidence>
<feature type="chain" id="PRO_5044771701" description="Fimbrial biogenesis outer membrane usher protein" evidence="2">
    <location>
        <begin position="33"/>
        <end position="825"/>
    </location>
</feature>
<comment type="caution">
    <text evidence="5">The sequence shown here is derived from an EMBL/GenBank/DDBJ whole genome shotgun (WGS) entry which is preliminary data.</text>
</comment>
<evidence type="ECO:0000256" key="1">
    <source>
        <dbReference type="ARBA" id="ARBA00022729"/>
    </source>
</evidence>
<dbReference type="Pfam" id="PF15976">
    <property type="entry name" value="CooC_C"/>
    <property type="match status" value="1"/>
</dbReference>
<reference evidence="5 6" key="1">
    <citation type="journal article" date="2018" name="PLoS ONE">
        <title>Phenotypic characterization and whole genome analysis of extended-spectrum beta-lactamase-producing bacteria isolated from dogs in Germany.</title>
        <authorList>
            <person name="Boehmer T."/>
            <person name="Vogler A.J."/>
            <person name="Thomas A."/>
            <person name="Sauer S."/>
            <person name="Hergenroether M."/>
            <person name="Straubinger R.K."/>
            <person name="Birdsell D."/>
            <person name="Keim P."/>
            <person name="Sahl J.W."/>
            <person name="Williamson C.H."/>
            <person name="Riehm J.M."/>
        </authorList>
    </citation>
    <scope>NUCLEOTIDE SEQUENCE [LARGE SCALE GENOMIC DNA]</scope>
    <source>
        <strain evidence="5 6">AFG_SD03_1510_Ahy_093</strain>
    </source>
</reference>
<feature type="signal peptide" evidence="2">
    <location>
        <begin position="1"/>
        <end position="32"/>
    </location>
</feature>